<dbReference type="OrthoDB" id="70142at2759"/>
<feature type="compositionally biased region" description="Polar residues" evidence="2">
    <location>
        <begin position="134"/>
        <end position="143"/>
    </location>
</feature>
<accession>A0A8B7YTJ1</accession>
<sequence>MESKPAPIQPVEGRLSEQSRYRPFNLHWLDSALHETLLPGSPWEQVHARISQELVKSLQLDLANMEEERKQMILHLLGPMFVKQYMESMVPRPEVLAPSALGVERKKQLQRATQVLLRDKLDLVIRELGYAPMSSNASTPVTDRQQDGDRAGEQGRSDMQAVIDHARGILETGLKRDLVIHEMRQKQEQPDPKDVPTSVSNIKLSSKTSDHLGMSLIAILQRDPTRLDSVCRRLSGKQLPQTLRSYLWAEILLRMAEDGGGGGEKSSEKAIRKKFAKAVSKGKVDMKITKATECPIGGLIETAVKERFDATPCMQAHRLGKIHRQAREALNVLYTYNRSYEPFLIDWIFPLQLAFHDRQMKEEHPYELALYLDLLNTYAFPKWPEIFAVAEQAMARLKMADKELYDHLQHCAISNVKVNPQDFLVHLIHAEKRKAAALSWSVGTEESNDPSADSATKELLASPIIFLRKWVGEGFVCVLNCSAMMYIWDQCFVERWDRQVLEDACLALLLLLKEKFMDAVDYHQMRQVFLNEPSQILTLDLVRSYQHTRGIQPLDSVPDDLNSRNSVKPQESVVTSPQATPEPSAVGDTVPSTPRTPQEVEPQPETVRLRRAGLSNVRLKLMWNLTKSQLADFQTEKLLISIMVSIGDKTLKVKDIKDLVAISSFAKGDESQAKVKSLESTAQESTKVKYQLSVPVPQILFSEEEVDLLKYSKELDPQVVLTIQYRATSDEGGDGQEDSKTSVGWALIPVYEKTATPSTLDGNQDGTDRLISTWTPCKSDRTVPLYFGDVPQDVAAEGAMKEFAEEDLLQEGSEVSLTVFDPVDSVWIMHDPSEAVQTDREVPPEQGFDLYIDGIRFLPDNATICKVTGRVALPTSEHRPDVLALPLLDSAARCPKFEYRYTLPLAQAGNLVLLRVYTVDKFTRSVVVVGALPLQLYVGESTKKLNVGAFQLRLHAGMLQMNELTVESFAKLPIIPACSLLVRLLPRSEEFIPAPDYASSCYSSETCKPSSSEQRVMGHYKNSSAWSDTVRDVLQRLRDVEKSTEDLTDEEVTAWSLDRLDFKKHSDPDTPFKPELMDLVRCVDYDEEQGLYVSVLSAKAVKGDGKYTNISVYVLPGSDVASKGELHPSDSEHFLVQDAKSSSQQTSPVFKDQPKKLHPSYSPRSLLLLRVIGLSVTYKPDPANQGPGQMFSKDGTQPVSLESDSRLGWSLLPLFDNGCVAQGTYLLPVFQDSDKFSFLKELSDTPDFYGWIVSALQKGTIMLDTNYASIVVTLWDGHFDKGETIPLRTEDKFLNVDDFQKFAAAAEGVRGQPVSDLILQSLPPEAKEEGVLSEIYWREEERFQDVMRTTFKDVIDKMKLTEDKEPDNS</sequence>
<dbReference type="SUPFAM" id="SSF47923">
    <property type="entry name" value="Ypt/Rab-GAP domain of gyp1p"/>
    <property type="match status" value="1"/>
</dbReference>
<dbReference type="GeneID" id="110981999"/>
<dbReference type="OMA" id="APWHKLE"/>
<dbReference type="Gene3D" id="1.10.472.80">
    <property type="entry name" value="Ypt/Rab-GAP domain of gyp1p, domain 3"/>
    <property type="match status" value="1"/>
</dbReference>
<evidence type="ECO:0000313" key="4">
    <source>
        <dbReference type="RefSeq" id="XP_022095800.1"/>
    </source>
</evidence>
<evidence type="ECO:0000256" key="2">
    <source>
        <dbReference type="SAM" id="MobiDB-lite"/>
    </source>
</evidence>
<proteinExistence type="predicted"/>
<keyword evidence="3" id="KW-1185">Reference proteome</keyword>
<feature type="compositionally biased region" description="Polar residues" evidence="2">
    <location>
        <begin position="563"/>
        <end position="581"/>
    </location>
</feature>
<feature type="region of interest" description="Disordered" evidence="2">
    <location>
        <begin position="134"/>
        <end position="156"/>
    </location>
</feature>
<organism evidence="3 4">
    <name type="scientific">Acanthaster planci</name>
    <name type="common">Crown-of-thorns starfish</name>
    <dbReference type="NCBI Taxonomy" id="133434"/>
    <lineage>
        <taxon>Eukaryota</taxon>
        <taxon>Metazoa</taxon>
        <taxon>Echinodermata</taxon>
        <taxon>Eleutherozoa</taxon>
        <taxon>Asterozoa</taxon>
        <taxon>Asteroidea</taxon>
        <taxon>Valvatacea</taxon>
        <taxon>Valvatida</taxon>
        <taxon>Acanthasteridae</taxon>
        <taxon>Acanthaster</taxon>
    </lineage>
</organism>
<feature type="compositionally biased region" description="Basic and acidic residues" evidence="2">
    <location>
        <begin position="144"/>
        <end position="156"/>
    </location>
</feature>
<name>A0A8B7YTJ1_ACAPL</name>
<gene>
    <name evidence="4" type="primary">LOC110981999</name>
</gene>
<dbReference type="InterPro" id="IPR035969">
    <property type="entry name" value="Rab-GAP_TBC_sf"/>
</dbReference>
<dbReference type="KEGG" id="aplc:110981999"/>
<keyword evidence="1" id="KW-0175">Coiled coil</keyword>
<reference evidence="4" key="1">
    <citation type="submission" date="2025-08" db="UniProtKB">
        <authorList>
            <consortium name="RefSeq"/>
        </authorList>
    </citation>
    <scope>IDENTIFICATION</scope>
</reference>
<evidence type="ECO:0000256" key="1">
    <source>
        <dbReference type="SAM" id="Coils"/>
    </source>
</evidence>
<dbReference type="Proteomes" id="UP000694845">
    <property type="component" value="Unplaced"/>
</dbReference>
<evidence type="ECO:0000313" key="3">
    <source>
        <dbReference type="Proteomes" id="UP000694845"/>
    </source>
</evidence>
<protein>
    <submittedName>
        <fullName evidence="4">Uncharacterized protein LOC110981999</fullName>
    </submittedName>
</protein>
<feature type="region of interest" description="Disordered" evidence="2">
    <location>
        <begin position="552"/>
        <end position="607"/>
    </location>
</feature>
<dbReference type="RefSeq" id="XP_022095800.1">
    <property type="nucleotide sequence ID" value="XM_022240108.1"/>
</dbReference>
<feature type="coiled-coil region" evidence="1">
    <location>
        <begin position="48"/>
        <end position="75"/>
    </location>
</feature>